<comment type="caution">
    <text evidence="8">The sequence shown here is derived from an EMBL/GenBank/DDBJ whole genome shotgun (WGS) entry which is preliminary data.</text>
</comment>
<organism evidence="8 9">
    <name type="scientific">Actinotalea lenta</name>
    <dbReference type="NCBI Taxonomy" id="3064654"/>
    <lineage>
        <taxon>Bacteria</taxon>
        <taxon>Bacillati</taxon>
        <taxon>Actinomycetota</taxon>
        <taxon>Actinomycetes</taxon>
        <taxon>Micrococcales</taxon>
        <taxon>Cellulomonadaceae</taxon>
        <taxon>Actinotalea</taxon>
    </lineage>
</organism>
<dbReference type="InterPro" id="IPR016156">
    <property type="entry name" value="FAD/NAD-linked_Rdtase_dimer_sf"/>
</dbReference>
<feature type="domain" description="Pyridine nucleotide-disulphide oxidoreductase dimerisation" evidence="6">
    <location>
        <begin position="364"/>
        <end position="468"/>
    </location>
</feature>
<dbReference type="InterPro" id="IPR036188">
    <property type="entry name" value="FAD/NAD-bd_sf"/>
</dbReference>
<dbReference type="SUPFAM" id="SSF55424">
    <property type="entry name" value="FAD/NAD-linked reductases, dimerisation (C-terminal) domain"/>
    <property type="match status" value="1"/>
</dbReference>
<keyword evidence="4" id="KW-0274">FAD</keyword>
<evidence type="ECO:0000259" key="7">
    <source>
        <dbReference type="Pfam" id="PF07992"/>
    </source>
</evidence>
<dbReference type="InterPro" id="IPR001100">
    <property type="entry name" value="Pyr_nuc-diS_OxRdtase"/>
</dbReference>
<accession>A0ABT9D8H1</accession>
<dbReference type="GO" id="GO:0016491">
    <property type="term" value="F:oxidoreductase activity"/>
    <property type="evidence" value="ECO:0007669"/>
    <property type="project" value="UniProtKB-KW"/>
</dbReference>
<feature type="domain" description="FAD/NAD(P)-binding" evidence="7">
    <location>
        <begin position="7"/>
        <end position="321"/>
    </location>
</feature>
<dbReference type="Proteomes" id="UP001232536">
    <property type="component" value="Unassembled WGS sequence"/>
</dbReference>
<comment type="cofactor">
    <cofactor evidence="1">
        <name>FAD</name>
        <dbReference type="ChEBI" id="CHEBI:57692"/>
    </cofactor>
</comment>
<keyword evidence="9" id="KW-1185">Reference proteome</keyword>
<dbReference type="PRINTS" id="PR00411">
    <property type="entry name" value="PNDRDTASEI"/>
</dbReference>
<evidence type="ECO:0000313" key="9">
    <source>
        <dbReference type="Proteomes" id="UP001232536"/>
    </source>
</evidence>
<comment type="similarity">
    <text evidence="2">Belongs to the class-I pyridine nucleotide-disulfide oxidoreductase family.</text>
</comment>
<sequence>MSESRTYDVVVLGAGAVGENAADRAGRTGLSVVIVESALVGGECSYWACMPSKALLRPGQVLDTVRGVGGAAQAVTGRQDVGATLERRDTFTHDWDDSSQVSWLQSAGIDLVRGEARFTGERTVEVSGEDGDVTVTARHAVIAATGSEPVIPAVDGLAQAAPWTSREATSAQEVPPSLVILGGGVVGAEMAVAYADLGSSVTLLHRGDRLLANTEPFASDAVAEGLMGMGVDLRLGTTATRVERDGAGVTVHHGEGEPVRAAEILVATGRRPRTDDLGLETIGLTPGDPLTVDDQLQVRGVAGAWLYAVGDVTGRVGTTHQGKYDARVAGDVVAARFGQGEGTTTDAAPLSRYSAGADHVAQTQVVFTRPEVAWVGRTEAQARAAGIDVRLLDVPLSSVAGTALHSDHADGRARLVVDGARDVVVGATFVGPDVAELLHAATIAVVGEVPLDRLWHAVPAYPTVSEVWLRLLESAGL</sequence>
<dbReference type="SUPFAM" id="SSF51905">
    <property type="entry name" value="FAD/NAD(P)-binding domain"/>
    <property type="match status" value="1"/>
</dbReference>
<keyword evidence="3" id="KW-0285">Flavoprotein</keyword>
<dbReference type="EC" id="1.-.-.-" evidence="8"/>
<dbReference type="InterPro" id="IPR050151">
    <property type="entry name" value="Class-I_Pyr_Nuc-Dis_Oxidored"/>
</dbReference>
<dbReference type="EMBL" id="JAUQYP010000001">
    <property type="protein sequence ID" value="MDO8107189.1"/>
    <property type="molecule type" value="Genomic_DNA"/>
</dbReference>
<dbReference type="Gene3D" id="3.50.50.60">
    <property type="entry name" value="FAD/NAD(P)-binding domain"/>
    <property type="match status" value="2"/>
</dbReference>
<evidence type="ECO:0000256" key="5">
    <source>
        <dbReference type="ARBA" id="ARBA00023027"/>
    </source>
</evidence>
<proteinExistence type="inferred from homology"/>
<keyword evidence="5" id="KW-0520">NAD</keyword>
<dbReference type="PANTHER" id="PTHR22912:SF151">
    <property type="entry name" value="DIHYDROLIPOYL DEHYDROGENASE, MITOCHONDRIAL"/>
    <property type="match status" value="1"/>
</dbReference>
<gene>
    <name evidence="8" type="ORF">Q6348_08265</name>
</gene>
<keyword evidence="8" id="KW-0560">Oxidoreductase</keyword>
<dbReference type="InterPro" id="IPR023753">
    <property type="entry name" value="FAD/NAD-binding_dom"/>
</dbReference>
<dbReference type="PANTHER" id="PTHR22912">
    <property type="entry name" value="DISULFIDE OXIDOREDUCTASE"/>
    <property type="match status" value="1"/>
</dbReference>
<evidence type="ECO:0000259" key="6">
    <source>
        <dbReference type="Pfam" id="PF02852"/>
    </source>
</evidence>
<dbReference type="Pfam" id="PF07992">
    <property type="entry name" value="Pyr_redox_2"/>
    <property type="match status" value="1"/>
</dbReference>
<evidence type="ECO:0000256" key="2">
    <source>
        <dbReference type="ARBA" id="ARBA00007532"/>
    </source>
</evidence>
<dbReference type="RefSeq" id="WP_304600823.1">
    <property type="nucleotide sequence ID" value="NZ_JAUQYO010000001.1"/>
</dbReference>
<name>A0ABT9D8H1_9CELL</name>
<evidence type="ECO:0000256" key="3">
    <source>
        <dbReference type="ARBA" id="ARBA00022630"/>
    </source>
</evidence>
<dbReference type="PIRSF" id="PIRSF000350">
    <property type="entry name" value="Mercury_reductase_MerA"/>
    <property type="match status" value="1"/>
</dbReference>
<reference evidence="8 9" key="1">
    <citation type="submission" date="2023-07" db="EMBL/GenBank/DDBJ databases">
        <title>Description of novel actinomycetes strains, isolated from tidal flat sediment.</title>
        <authorList>
            <person name="Lu C."/>
        </authorList>
    </citation>
    <scope>NUCLEOTIDE SEQUENCE [LARGE SCALE GENOMIC DNA]</scope>
    <source>
        <strain evidence="8 9">SYSU T00b441</strain>
    </source>
</reference>
<evidence type="ECO:0000256" key="1">
    <source>
        <dbReference type="ARBA" id="ARBA00001974"/>
    </source>
</evidence>
<protein>
    <submittedName>
        <fullName evidence="8">NAD(P)/FAD-dependent oxidoreductase</fullName>
        <ecNumber evidence="8">1.-.-.-</ecNumber>
    </submittedName>
</protein>
<evidence type="ECO:0000256" key="4">
    <source>
        <dbReference type="ARBA" id="ARBA00022827"/>
    </source>
</evidence>
<dbReference type="Gene3D" id="3.30.390.30">
    <property type="match status" value="1"/>
</dbReference>
<dbReference type="PRINTS" id="PR00368">
    <property type="entry name" value="FADPNR"/>
</dbReference>
<dbReference type="Pfam" id="PF02852">
    <property type="entry name" value="Pyr_redox_dim"/>
    <property type="match status" value="1"/>
</dbReference>
<dbReference type="InterPro" id="IPR004099">
    <property type="entry name" value="Pyr_nucl-diS_OxRdtase_dimer"/>
</dbReference>
<evidence type="ECO:0000313" key="8">
    <source>
        <dbReference type="EMBL" id="MDO8107189.1"/>
    </source>
</evidence>